<dbReference type="SUPFAM" id="SSF55486">
    <property type="entry name" value="Metalloproteases ('zincins'), catalytic domain"/>
    <property type="match status" value="5"/>
</dbReference>
<dbReference type="PANTHER" id="PTHR11533:SF276">
    <property type="entry name" value="GLUTAMYL AMINOPEPTIDASE"/>
    <property type="match status" value="1"/>
</dbReference>
<feature type="domain" description="Aminopeptidase N-like N-terminal" evidence="28">
    <location>
        <begin position="1843"/>
        <end position="2034"/>
    </location>
</feature>
<evidence type="ECO:0000256" key="19">
    <source>
        <dbReference type="ARBA" id="ARBA00023157"/>
    </source>
</evidence>
<evidence type="ECO:0000313" key="29">
    <source>
        <dbReference type="EMBL" id="KAF7491031.1"/>
    </source>
</evidence>
<feature type="domain" description="ERAP1-like C-terminal" evidence="27">
    <location>
        <begin position="593"/>
        <end position="915"/>
    </location>
</feature>
<keyword evidence="20" id="KW-0325">Glycoprotein</keyword>
<evidence type="ECO:0000313" key="31">
    <source>
        <dbReference type="Proteomes" id="UP000070412"/>
    </source>
</evidence>
<feature type="domain" description="Aminopeptidase N-like N-terminal" evidence="28">
    <location>
        <begin position="3573"/>
        <end position="3762"/>
    </location>
</feature>
<dbReference type="InterPro" id="IPR024571">
    <property type="entry name" value="ERAP1-like_C_dom"/>
</dbReference>
<evidence type="ECO:0000256" key="6">
    <source>
        <dbReference type="ARBA" id="ARBA00012567"/>
    </source>
</evidence>
<organism evidence="29">
    <name type="scientific">Sarcoptes scabiei</name>
    <name type="common">Itch mite</name>
    <name type="synonym">Acarus scabiei</name>
    <dbReference type="NCBI Taxonomy" id="52283"/>
    <lineage>
        <taxon>Eukaryota</taxon>
        <taxon>Metazoa</taxon>
        <taxon>Ecdysozoa</taxon>
        <taxon>Arthropoda</taxon>
        <taxon>Chelicerata</taxon>
        <taxon>Arachnida</taxon>
        <taxon>Acari</taxon>
        <taxon>Acariformes</taxon>
        <taxon>Sarcoptiformes</taxon>
        <taxon>Astigmata</taxon>
        <taxon>Psoroptidia</taxon>
        <taxon>Sarcoptoidea</taxon>
        <taxon>Sarcoptidae</taxon>
        <taxon>Sarcoptinae</taxon>
        <taxon>Sarcoptes</taxon>
    </lineage>
</organism>
<dbReference type="GO" id="GO:0005737">
    <property type="term" value="C:cytoplasm"/>
    <property type="evidence" value="ECO:0007669"/>
    <property type="project" value="TreeGrafter"/>
</dbReference>
<dbReference type="FunFam" id="1.10.390.10:FF:000006">
    <property type="entry name" value="Puromycin-sensitive aminopeptidase"/>
    <property type="match status" value="3"/>
</dbReference>
<dbReference type="GO" id="GO:0006508">
    <property type="term" value="P:proteolysis"/>
    <property type="evidence" value="ECO:0007669"/>
    <property type="project" value="UniProtKB-KW"/>
</dbReference>
<feature type="compositionally biased region" description="Polar residues" evidence="24">
    <location>
        <begin position="52"/>
        <end position="68"/>
    </location>
</feature>
<feature type="domain" description="ERAP1-like C-terminal" evidence="27">
    <location>
        <begin position="2451"/>
        <end position="2634"/>
    </location>
</feature>
<keyword evidence="11 22" id="KW-0479">Metal-binding</keyword>
<keyword evidence="31" id="KW-1185">Reference proteome</keyword>
<dbReference type="Gene3D" id="1.10.390.10">
    <property type="entry name" value="Neutral Protease Domain 2"/>
    <property type="match status" value="5"/>
</dbReference>
<accession>A0A834R904</accession>
<feature type="domain" description="Peptidase M1 membrane alanine aminopeptidase" evidence="26">
    <location>
        <begin position="2071"/>
        <end position="2290"/>
    </location>
</feature>
<dbReference type="GO" id="GO:0005615">
    <property type="term" value="C:extracellular space"/>
    <property type="evidence" value="ECO:0007669"/>
    <property type="project" value="TreeGrafter"/>
</dbReference>
<evidence type="ECO:0000256" key="24">
    <source>
        <dbReference type="SAM" id="MobiDB-lite"/>
    </source>
</evidence>
<evidence type="ECO:0000256" key="18">
    <source>
        <dbReference type="ARBA" id="ARBA00023136"/>
    </source>
</evidence>
<dbReference type="SUPFAM" id="SSF63737">
    <property type="entry name" value="Leukotriene A4 hydrolase N-terminal domain"/>
    <property type="match status" value="5"/>
</dbReference>
<evidence type="ECO:0000256" key="17">
    <source>
        <dbReference type="ARBA" id="ARBA00023049"/>
    </source>
</evidence>
<dbReference type="GO" id="GO:0005886">
    <property type="term" value="C:plasma membrane"/>
    <property type="evidence" value="ECO:0007669"/>
    <property type="project" value="UniProtKB-SubCell"/>
</dbReference>
<dbReference type="GO" id="GO:0008270">
    <property type="term" value="F:zinc ion binding"/>
    <property type="evidence" value="ECO:0007669"/>
    <property type="project" value="InterPro"/>
</dbReference>
<dbReference type="GO" id="GO:0042277">
    <property type="term" value="F:peptide binding"/>
    <property type="evidence" value="ECO:0007669"/>
    <property type="project" value="TreeGrafter"/>
</dbReference>
<keyword evidence="9" id="KW-0645">Protease</keyword>
<feature type="active site" description="Proton acceptor" evidence="21">
    <location>
        <position position="1249"/>
    </location>
</feature>
<comment type="subunit">
    <text evidence="5">Homodimer; disulfide-linked.</text>
</comment>
<evidence type="ECO:0000256" key="13">
    <source>
        <dbReference type="ARBA" id="ARBA00022833"/>
    </source>
</evidence>
<keyword evidence="7 29" id="KW-0031">Aminopeptidase</keyword>
<dbReference type="EC" id="3.4.11.7" evidence="6"/>
<dbReference type="InterPro" id="IPR045357">
    <property type="entry name" value="Aminopeptidase_N-like_N"/>
</dbReference>
<dbReference type="InterPro" id="IPR034016">
    <property type="entry name" value="M1_APN-typ"/>
</dbReference>
<feature type="domain" description="Peptidase M1 membrane alanine aminopeptidase" evidence="26">
    <location>
        <begin position="300"/>
        <end position="513"/>
    </location>
</feature>
<sequence length="3965" mass="463767">MMRICGIEKTKTLINGLVIIVLSILVISFLTAYLIEKKKNDEKISHHEERSITTPSPSESPQTENPIPNENDLRLSANIKPIHYDLTIAIDPNQIRFNGTVRIKLFLDEKIPIRQISMHCKNLKLLKYAIDKMEILDLEYDTIKEMCIFNLKSEHKLNRSIESDFYIEYSGEFVPGQIYGLYRSEYRTIQNQPKLLVATKFEPTYARMAFPCFDEPRFKSTFRISIIHPKHFIALSNERENQTVPMDSDSLRTDFFLTAPMSTYIVALVVCDFQYRESRTVSGTRVRVFSRPDQIEKTQFALDSAAKLLAYYENLFKINYKLSKLDLIGLPQFVSGAMENWGLITYREKFILSDTNKFSVRDLQKIASVIAHELSHMWFGNLVTIDWWNDLWCQEGTASYIEYLGQDKLNSSWHVWDRFAIDDLQTAFISDSLANSHPLAPKKKEVLTADQSTAIFDGITYSKGAAILRYIESIIGREKFMGCLQRYLSDNQMRTITSETYLKYFNDEIKDKIGIDGDIFLKHWIFEAGFPVVTVGLEGNTLLLKQSSFVFSSKPQEPWHIYLTYKRSDGTSSAVHLNETAMKLNIEMQPNEWIKFNRDGRGYYLTNYHPNLWRLLIEAIKIDLHRFSVEDRANLLFDASMLADANLLSYEYLFAMLDYLKQENHYLPFTVASNIILGLERRLSGLQSIQFRKHILRLISKAYDNNVDLSGSITNLPYEKIILQNLLINLACKLKYQKCLDQCGRKFMDWYENRVDLESDLKSLIYRFGSIVHSNEENIWHQIWLMYQSEKDAIEKSNLMMALVATQNTDLLNLLISYSEDATLIDNENFFTVHQLIASNSDIGHNLVWNYIKFNWKDLVKRFGLNDRRLGRFVESIASRFQTESSLTDVIHFFNHYPESGAGERSRKIAVEKIQKNIQWLDENLPLIQRLLSERDETAKPWLNWRLDEAIRPQHYDLNLTVDVDREKFHGSILIEIDIDRPRKFIILHSKELNITSSDVSMKDSTKTNFPIETSFAYKPNSFWIISMKELIVQGKYLCHLEFSGELRNELNGLYLSKYRHFETNQTIKLATTQLQANYARKMFPCFDEPQFKATFSIAVKHSEKFRAISNMPVQEIQKLSNEKMILTKFKRSLRMSTYLIALVVSDFAHQSHPKVSNFSVYTYNAEKNMPKLQYALEMGPKILQFYSKEYFEIDYPLPKMDLISVPDFWMGAMENWGLITFRDIYLLYDPTETSSASKMQICKIIAHELTHMWFGNLVTMKWWDDLWLNEGFANFMQYKGVDAVEPSWDYPKHFVINELARVYDLDSMPSTHPILTSVSDENSIQAVFDSVTYAKGASIIRMLESVLGTKKFQLAIRKYMRKYSYSSTLTENLWTELSKIQATNGKTISVENLMENWVKKEGFPIVTIKQLENGSLFLMQDRFLKDFESAGVSYVWKIPITFRLFNSHFPEARTEIESFYLETRTLSLENFINITDENLIKFNIDQTGLYVVNYFEDQWIGWIKNLNDPNKWNKLLNDLDRNNLLLDAFYLARSGSLSYEKCLQLAEYLKYEDSLIVWTTAFGSLDYLQKFMLSGDDGIAFNNWIKEKFINQIYEKFAWKEIDHNDLNQKRLQQLVIDMSCTFKHSGCLQIVNERFDRWMNNVTDLVDPDLFSIILYHTMANNATEEKFKFVKQKYSEALTTNKKLKYLRALSAVQNQSMLIDLIENSMSSNYLRSQDFFTFMFYLSSNKMGRKLGWTFYKENYTKISKRFGLDDSNLGRAIYEFANYFHTEESKQDVLDFFAQNPNAGASLLYRQQTIDLIEANIRWLNRHYETVYEYFVRACDSKICPWKNFRLNRNVRPLQYDLTIQIDTDSFRYNGTVKIKLNITSNDIKHIILHTASTLNISTIEIKNIENNQRISILNNFQYNPLEFHIISLKEIINPDVYFLRIDFNGSALNNDENGLYRGWYSEENSELKTNLIASQFQSTYARKAFPCFDEPTFKSLIAVTVIHPKRMQTTLSNMEIESSIPHASMSDWSITSFKITPPMVTYLIAILVSDFDCYQSNTTLYEIPIRTCSAKTFAANKTDYSLSVTPKILKYYENLTNIEYPLQKLDQIALPQFASGAMENWGLIKYREKNLLWSSDQDQSSDLKRVCSVISHELAHNWFGNLVTSEFWGDLWLNEAFASYMEYGAIDSVHPDWNIWNTMTLSDSYSAIINDFGHKSLALVRNITNPSEIASTNGIVYNKGSHVLKMFEKTMGTERFYRSIQQYLQEHKYKTATTGDLFDFFDMNWSTIESKSRSFLESWTMQPGFPYLNITYNSTNDRYYYVQERFFYDGSEPSEEYIYSIPFSFYIDQNGSLFQVEPVLLHTKNGELPPEYNQSIKVNPDFNGFYFVNYATNQWNDLIDSMVSNRTVNKLTVSDRSELILSSYFLSKAKLASYYTPLNLFNYLVYEKNYVPWALYTNFWTETSGTIMDKMFRKLIINLSCYYGDQTCLIDAYEQFKLWKTNEKNILPDTLGATITHGIKRSQSDSDYEFLWHKARTERRKPSEKSIYLEALSNIDSNEIARKYLDSSLNESLLSTDRFLEFYKNLISKKEHENMVWKYFIDNFSMLSRKLSQNQMDDLLISFANHAINLKLKSDLLEFIENNKQIFSIKGREKVIAHLEFNTQTMANNKRKLGEWFARNACGSLKPQICPWAKLRLNFSEVKPINYKINLQVNIIEDFYNGTVRINLIAEKTLNFVVLHAADDLEVELISIVDVQSSDRLKATMFRYKPNQFVVVEFHQPSKPGYYDLTFGFNGNFSTSGLSGLYLSNYSDPDGQRKQIASTQFEFRDARKVFPCFDEPIFKSTFDLTIIHDRSMSTTLSNMEVLDQIDLHRNNLVATQFKTSYIMSSYLLAMVISDFNGKEVKSENIQFKVYASKSQSHKLDYAITMAPKCYSYLQTKLNQTLPMNKIDLIAIPDFYYGAMENWGLITFRESALLFHENDTTSERKMSIMKTIAHELAHFWFGNLVTCEWWDYIFLNEAFATYLQYTVLDSVEPDWNIFELFLMSDFKLALMADAQENHPLIRNITENKDVDRYDSRIIYSKGASILRMIESVLGSDNFYSALRDYLQQFKYKNVQPKDLLRIFDQYGSRLSIPKHWIKSWIEFNGFPYVNVTEFEDCYELKQDRFELQPFSNQTKPLWNIPITWYENEIGSSTKKIIFFNESSINITKISSLLKLNTEHKGFYLVNYSPSIWERWIEYLQKPNMSNVPIADRSGLLLDAFYLARANLLSYRIPLKLIEFLRKDRHITSWTIGFDGLLQIQKFMNEDSLIGKRWEQFLQHLIDPIYEELGWEDSGTDVVRRLRADVLDFACFYRIEKCLQNATSKFQQWIDSWKSNSNSTPIFLPPNQLQTILKYGIKNSDSIDQWMLLWDLYRNEKSATLRSIYANALASTSNVELQKILMENALRSSETIRKQDSYSILVSIASSGDSKILSQLLKFYFENYQSMISDRSPLRLNQVKSLLTMIVSRSFFQSEQKKILRKFFQQNSNGLSSNQRANILERIDTNLIWIKNRKIEIENFLLCGSDDCPITKFRLDSRIVPKKYSLFLNVSLENESFNGTVKIDIDVNKTTKYIILNAADTLLIGESKVLDPFTNQWLEIVQNFSYSPLDYWIVEMKTPIQQDRQITLFFSFSSKLSKNMLGFYLSQYYDPIKKIQIKLATTQFQDIHARKAFPCFDEPAFKAIFEIKIQHHPRYAVISNNRKSRSTTIIDERNAVSEFEPTPKMVTYLVAFIVSDFVHLTTTTNRSVEISVWSSPFEISNAFYTLQKAPQVLENFEKKFNYTYPLDKMDLVAVPDFDAGAMENWGLLTFRETALLWNDITSSIASKMRYSNFYYYSQWFGDLVTCKWWTDLWLNEAFASYLEWFAVDTVEPSWNYKQLFYTTDYVPAMDADSIDGSHPLIRSAIEKPSQIPYNSRITYQKVSLQSRKKKIQ</sequence>
<keyword evidence="15" id="KW-0735">Signal-anchor</keyword>
<evidence type="ECO:0000256" key="9">
    <source>
        <dbReference type="ARBA" id="ARBA00022670"/>
    </source>
</evidence>
<dbReference type="Gene3D" id="2.60.40.1730">
    <property type="entry name" value="tricorn interacting facor f3 domain"/>
    <property type="match status" value="5"/>
</dbReference>
<dbReference type="Gene3D" id="2.60.40.1910">
    <property type="match status" value="4"/>
</dbReference>
<keyword evidence="13 22" id="KW-0862">Zinc</keyword>
<evidence type="ECO:0000256" key="21">
    <source>
        <dbReference type="PIRSR" id="PIRSR634016-1"/>
    </source>
</evidence>
<evidence type="ECO:0000256" key="4">
    <source>
        <dbReference type="ARBA" id="ARBA00010136"/>
    </source>
</evidence>
<dbReference type="PANTHER" id="PTHR11533">
    <property type="entry name" value="PROTEASE M1 ZINC METALLOPROTEASE"/>
    <property type="match status" value="1"/>
</dbReference>
<name>A0A834R904_SARSC</name>
<comment type="cofactor">
    <cofactor evidence="22">
        <name>Zn(2+)</name>
        <dbReference type="ChEBI" id="CHEBI:29105"/>
    </cofactor>
    <text evidence="22">Binds 1 zinc ion per subunit.</text>
</comment>
<evidence type="ECO:0000256" key="14">
    <source>
        <dbReference type="ARBA" id="ARBA00022837"/>
    </source>
</evidence>
<feature type="domain" description="ERAP1-like C-terminal" evidence="27">
    <location>
        <begin position="2367"/>
        <end position="2445"/>
    </location>
</feature>
<keyword evidence="10 25" id="KW-0812">Transmembrane</keyword>
<evidence type="ECO:0000256" key="11">
    <source>
        <dbReference type="ARBA" id="ARBA00022723"/>
    </source>
</evidence>
<keyword evidence="17" id="KW-0482">Metalloprotease</keyword>
<dbReference type="InterPro" id="IPR042097">
    <property type="entry name" value="Aminopeptidase_N-like_N_sf"/>
</dbReference>
<proteinExistence type="inferred from homology"/>
<keyword evidence="14" id="KW-0106">Calcium</keyword>
<dbReference type="GO" id="GO:0070006">
    <property type="term" value="F:metalloaminopeptidase activity"/>
    <property type="evidence" value="ECO:0007669"/>
    <property type="project" value="TreeGrafter"/>
</dbReference>
<feature type="domain" description="Peptidase M1 membrane alanine aminopeptidase" evidence="26">
    <location>
        <begin position="1175"/>
        <end position="1398"/>
    </location>
</feature>
<dbReference type="Pfam" id="PF01433">
    <property type="entry name" value="Peptidase_M1"/>
    <property type="match status" value="5"/>
</dbReference>
<dbReference type="Gene3D" id="1.25.50.20">
    <property type="match status" value="4"/>
</dbReference>
<keyword evidence="18 25" id="KW-0472">Membrane</keyword>
<dbReference type="Pfam" id="PF17900">
    <property type="entry name" value="Peptidase_M1_N"/>
    <property type="match status" value="5"/>
</dbReference>
<evidence type="ECO:0000256" key="2">
    <source>
        <dbReference type="ARBA" id="ARBA00004401"/>
    </source>
</evidence>
<feature type="transmembrane region" description="Helical" evidence="25">
    <location>
        <begin position="12"/>
        <end position="35"/>
    </location>
</feature>
<keyword evidence="12" id="KW-0378">Hydrolase</keyword>
<dbReference type="InterPro" id="IPR014782">
    <property type="entry name" value="Peptidase_M1_dom"/>
</dbReference>
<evidence type="ECO:0000256" key="16">
    <source>
        <dbReference type="ARBA" id="ARBA00022989"/>
    </source>
</evidence>
<evidence type="ECO:0000256" key="15">
    <source>
        <dbReference type="ARBA" id="ARBA00022968"/>
    </source>
</evidence>
<feature type="domain" description="Peptidase M1 membrane alanine aminopeptidase" evidence="26">
    <location>
        <begin position="3797"/>
        <end position="3954"/>
    </location>
</feature>
<dbReference type="EMBL" id="WVUK01000062">
    <property type="protein sequence ID" value="KAF7491031.1"/>
    <property type="molecule type" value="Genomic_DNA"/>
</dbReference>
<keyword evidence="19" id="KW-1015">Disulfide bond</keyword>
<feature type="domain" description="Peptidase M1 membrane alanine aminopeptidase" evidence="26">
    <location>
        <begin position="2916"/>
        <end position="3119"/>
    </location>
</feature>
<feature type="domain" description="Aminopeptidase N-like N-terminal" evidence="28">
    <location>
        <begin position="953"/>
        <end position="1140"/>
    </location>
</feature>
<dbReference type="FunFam" id="2.60.40.1730:FF:000013">
    <property type="entry name" value="Aminopeptidase"/>
    <property type="match status" value="1"/>
</dbReference>
<feature type="domain" description="ERAP1-like C-terminal" evidence="27">
    <location>
        <begin position="3206"/>
        <end position="3536"/>
    </location>
</feature>
<evidence type="ECO:0000313" key="30">
    <source>
        <dbReference type="EnsemblMetazoa" id="KAF7491031.1"/>
    </source>
</evidence>
<dbReference type="OrthoDB" id="510539at2759"/>
<feature type="domain" description="Aminopeptidase N-like N-terminal" evidence="28">
    <location>
        <begin position="2694"/>
        <end position="2882"/>
    </location>
</feature>
<evidence type="ECO:0000259" key="26">
    <source>
        <dbReference type="Pfam" id="PF01433"/>
    </source>
</evidence>
<evidence type="ECO:0000256" key="20">
    <source>
        <dbReference type="ARBA" id="ARBA00023180"/>
    </source>
</evidence>
<protein>
    <recommendedName>
        <fullName evidence="6">glutamyl aminopeptidase</fullName>
        <ecNumber evidence="6">3.4.11.7</ecNumber>
    </recommendedName>
</protein>
<dbReference type="CDD" id="cd09601">
    <property type="entry name" value="M1_APN-Q_like"/>
    <property type="match status" value="5"/>
</dbReference>
<evidence type="ECO:0000256" key="5">
    <source>
        <dbReference type="ARBA" id="ARBA00011748"/>
    </source>
</evidence>
<evidence type="ECO:0000256" key="3">
    <source>
        <dbReference type="ARBA" id="ARBA00004609"/>
    </source>
</evidence>
<dbReference type="InterPro" id="IPR027268">
    <property type="entry name" value="Peptidase_M4/M1_CTD_sf"/>
</dbReference>
<keyword evidence="16 25" id="KW-1133">Transmembrane helix</keyword>
<feature type="domain" description="Aminopeptidase N-like N-terminal" evidence="28">
    <location>
        <begin position="80"/>
        <end position="265"/>
    </location>
</feature>
<evidence type="ECO:0000256" key="12">
    <source>
        <dbReference type="ARBA" id="ARBA00022801"/>
    </source>
</evidence>
<dbReference type="FunFam" id="1.10.390.10:FF:000013">
    <property type="entry name" value="Aminopeptidase N"/>
    <property type="match status" value="1"/>
</dbReference>
<comment type="similarity">
    <text evidence="4">Belongs to the peptidase M1 family.</text>
</comment>
<comment type="catalytic activity">
    <reaction evidence="1">
        <text>Release of N-terminal glutamate (and to a lesser extent aspartate) from a peptide.</text>
        <dbReference type="EC" id="3.4.11.7"/>
    </reaction>
</comment>
<dbReference type="Pfam" id="PF11838">
    <property type="entry name" value="ERAP1_C"/>
    <property type="match status" value="5"/>
</dbReference>
<dbReference type="FunFam" id="2.60.40.1730:FF:000012">
    <property type="entry name" value="Aminopeptidase N"/>
    <property type="match status" value="1"/>
</dbReference>
<evidence type="ECO:0000256" key="10">
    <source>
        <dbReference type="ARBA" id="ARBA00022692"/>
    </source>
</evidence>
<evidence type="ECO:0000256" key="7">
    <source>
        <dbReference type="ARBA" id="ARBA00022438"/>
    </source>
</evidence>
<dbReference type="InterPro" id="IPR050344">
    <property type="entry name" value="Peptidase_M1_aminopeptidases"/>
</dbReference>
<gene>
    <name evidence="29" type="ORF">SSS_1476</name>
</gene>
<dbReference type="GO" id="GO:0004230">
    <property type="term" value="F:glutamyl aminopeptidase activity"/>
    <property type="evidence" value="ECO:0007669"/>
    <property type="project" value="UniProtKB-EC"/>
</dbReference>
<evidence type="ECO:0000256" key="25">
    <source>
        <dbReference type="SAM" id="Phobius"/>
    </source>
</evidence>
<reference evidence="30" key="3">
    <citation type="submission" date="2022-06" db="UniProtKB">
        <authorList>
            <consortium name="EnsemblMetazoa"/>
        </authorList>
    </citation>
    <scope>IDENTIFICATION</scope>
</reference>
<dbReference type="GO" id="GO:0043171">
    <property type="term" value="P:peptide catabolic process"/>
    <property type="evidence" value="ECO:0007669"/>
    <property type="project" value="TreeGrafter"/>
</dbReference>
<comment type="subcellular location">
    <subcellularLocation>
        <location evidence="3">Cell membrane</location>
        <topology evidence="3">Lipid-anchor</topology>
        <topology evidence="3">GPI-anchor</topology>
    </subcellularLocation>
    <subcellularLocation>
        <location evidence="2">Cell membrane</location>
        <topology evidence="2">Single-pass type II membrane protein</topology>
    </subcellularLocation>
</comment>
<evidence type="ECO:0000256" key="22">
    <source>
        <dbReference type="PIRSR" id="PIRSR634016-3"/>
    </source>
</evidence>
<feature type="domain" description="ERAP1-like C-terminal" evidence="27">
    <location>
        <begin position="1480"/>
        <end position="1804"/>
    </location>
</feature>
<evidence type="ECO:0000256" key="23">
    <source>
        <dbReference type="PIRSR" id="PIRSR634016-4"/>
    </source>
</evidence>
<evidence type="ECO:0000256" key="1">
    <source>
        <dbReference type="ARBA" id="ARBA00001703"/>
    </source>
</evidence>
<dbReference type="Proteomes" id="UP000070412">
    <property type="component" value="Unassembled WGS sequence"/>
</dbReference>
<feature type="binding site" evidence="22">
    <location>
        <position position="1252"/>
    </location>
    <ligand>
        <name>Zn(2+)</name>
        <dbReference type="ChEBI" id="CHEBI:29105"/>
        <note>catalytic</note>
    </ligand>
</feature>
<feature type="binding site" evidence="22">
    <location>
        <position position="1248"/>
    </location>
    <ligand>
        <name>Zn(2+)</name>
        <dbReference type="ChEBI" id="CHEBI:29105"/>
        <note>catalytic</note>
    </ligand>
</feature>
<dbReference type="Gene3D" id="1.10.3480.20">
    <property type="match status" value="1"/>
</dbReference>
<keyword evidence="8" id="KW-1003">Cell membrane</keyword>
<dbReference type="PRINTS" id="PR00756">
    <property type="entry name" value="ALADIPTASE"/>
</dbReference>
<feature type="site" description="Transition state stabilizer" evidence="23">
    <location>
        <position position="1334"/>
    </location>
</feature>
<evidence type="ECO:0000259" key="28">
    <source>
        <dbReference type="Pfam" id="PF17900"/>
    </source>
</evidence>
<reference evidence="31" key="1">
    <citation type="journal article" date="2020" name="PLoS Negl. Trop. Dis.">
        <title>High-quality nuclear genome for Sarcoptes scabiei-A critical resource for a neglected parasite.</title>
        <authorList>
            <person name="Korhonen P.K."/>
            <person name="Gasser R.B."/>
            <person name="Ma G."/>
            <person name="Wang T."/>
            <person name="Stroehlein A.J."/>
            <person name="Young N.D."/>
            <person name="Ang C.S."/>
            <person name="Fernando D.D."/>
            <person name="Lu H.C."/>
            <person name="Taylor S."/>
            <person name="Reynolds S.L."/>
            <person name="Mofiz E."/>
            <person name="Najaraj S.H."/>
            <person name="Gowda H."/>
            <person name="Madugundu A."/>
            <person name="Renuse S."/>
            <person name="Holt D."/>
            <person name="Pandey A."/>
            <person name="Papenfuss A.T."/>
            <person name="Fischer K."/>
        </authorList>
    </citation>
    <scope>NUCLEOTIDE SEQUENCE [LARGE SCALE GENOMIC DNA]</scope>
</reference>
<feature type="binding site" evidence="22">
    <location>
        <position position="1271"/>
    </location>
    <ligand>
        <name>Zn(2+)</name>
        <dbReference type="ChEBI" id="CHEBI:29105"/>
        <note>catalytic</note>
    </ligand>
</feature>
<dbReference type="EnsemblMetazoa" id="SSS_1476s_mrna">
    <property type="protein sequence ID" value="KAF7491031.1"/>
    <property type="gene ID" value="SSS_1476"/>
</dbReference>
<evidence type="ECO:0000256" key="8">
    <source>
        <dbReference type="ARBA" id="ARBA00022475"/>
    </source>
</evidence>
<evidence type="ECO:0000259" key="27">
    <source>
        <dbReference type="Pfam" id="PF11838"/>
    </source>
</evidence>
<reference evidence="29" key="2">
    <citation type="submission" date="2020-01" db="EMBL/GenBank/DDBJ databases">
        <authorList>
            <person name="Korhonen P.K.K."/>
            <person name="Guangxu M.G."/>
            <person name="Wang T.W."/>
            <person name="Stroehlein A.J.S."/>
            <person name="Young N.D."/>
            <person name="Ang C.-S.A."/>
            <person name="Fernando D.W.F."/>
            <person name="Lu H.L."/>
            <person name="Taylor S.T."/>
            <person name="Ehtesham M.E.M."/>
            <person name="Najaraj S.H.N."/>
            <person name="Harsha G.H.G."/>
            <person name="Madugundu A.M."/>
            <person name="Renuse S.R."/>
            <person name="Holt D.H."/>
            <person name="Pandey A.P."/>
            <person name="Papenfuss A.P."/>
            <person name="Gasser R.B.G."/>
            <person name="Fischer K.F."/>
        </authorList>
    </citation>
    <scope>NUCLEOTIDE SEQUENCE</scope>
    <source>
        <strain evidence="29">SSS_KF_BRIS2020</strain>
    </source>
</reference>
<feature type="region of interest" description="Disordered" evidence="24">
    <location>
        <begin position="44"/>
        <end position="70"/>
    </location>
</feature>
<dbReference type="InterPro" id="IPR001930">
    <property type="entry name" value="Peptidase_M1"/>
</dbReference>